<organism evidence="2 3">
    <name type="scientific">Aquarana catesbeiana</name>
    <name type="common">American bullfrog</name>
    <name type="synonym">Rana catesbeiana</name>
    <dbReference type="NCBI Taxonomy" id="8400"/>
    <lineage>
        <taxon>Eukaryota</taxon>
        <taxon>Metazoa</taxon>
        <taxon>Chordata</taxon>
        <taxon>Craniata</taxon>
        <taxon>Vertebrata</taxon>
        <taxon>Euteleostomi</taxon>
        <taxon>Amphibia</taxon>
        <taxon>Batrachia</taxon>
        <taxon>Anura</taxon>
        <taxon>Neobatrachia</taxon>
        <taxon>Ranoidea</taxon>
        <taxon>Ranidae</taxon>
        <taxon>Aquarana</taxon>
    </lineage>
</organism>
<dbReference type="Proteomes" id="UP000228934">
    <property type="component" value="Unassembled WGS sequence"/>
</dbReference>
<dbReference type="OrthoDB" id="10667530at2759"/>
<feature type="region of interest" description="Disordered" evidence="1">
    <location>
        <begin position="1"/>
        <end position="49"/>
    </location>
</feature>
<name>A0A2G9QHN7_AQUCT</name>
<keyword evidence="3" id="KW-1185">Reference proteome</keyword>
<feature type="compositionally biased region" description="Basic residues" evidence="1">
    <location>
        <begin position="1"/>
        <end position="19"/>
    </location>
</feature>
<evidence type="ECO:0000256" key="1">
    <source>
        <dbReference type="SAM" id="MobiDB-lite"/>
    </source>
</evidence>
<feature type="region of interest" description="Disordered" evidence="1">
    <location>
        <begin position="219"/>
        <end position="251"/>
    </location>
</feature>
<evidence type="ECO:0000313" key="2">
    <source>
        <dbReference type="EMBL" id="PIO14603.1"/>
    </source>
</evidence>
<dbReference type="EMBL" id="KV990076">
    <property type="protein sequence ID" value="PIO14603.1"/>
    <property type="molecule type" value="Genomic_DNA"/>
</dbReference>
<reference evidence="3" key="1">
    <citation type="journal article" date="2017" name="Nat. Commun.">
        <title>The North American bullfrog draft genome provides insight into hormonal regulation of long noncoding RNA.</title>
        <authorList>
            <person name="Hammond S.A."/>
            <person name="Warren R.L."/>
            <person name="Vandervalk B.P."/>
            <person name="Kucuk E."/>
            <person name="Khan H."/>
            <person name="Gibb E.A."/>
            <person name="Pandoh P."/>
            <person name="Kirk H."/>
            <person name="Zhao Y."/>
            <person name="Jones M."/>
            <person name="Mungall A.J."/>
            <person name="Coope R."/>
            <person name="Pleasance S."/>
            <person name="Moore R.A."/>
            <person name="Holt R.A."/>
            <person name="Round J.M."/>
            <person name="Ohora S."/>
            <person name="Walle B.V."/>
            <person name="Veldhoen N."/>
            <person name="Helbing C.C."/>
            <person name="Birol I."/>
        </authorList>
    </citation>
    <scope>NUCLEOTIDE SEQUENCE [LARGE SCALE GENOMIC DNA]</scope>
</reference>
<protein>
    <submittedName>
        <fullName evidence="2">Uncharacterized protein</fullName>
    </submittedName>
</protein>
<dbReference type="AlphaFoldDB" id="A0A2G9QHN7"/>
<accession>A0A2G9QHN7</accession>
<gene>
    <name evidence="2" type="ORF">AB205_0010330</name>
</gene>
<sequence length="251" mass="27740">MYSAGRHRGKSNRQHKRTPPKTQRNGAIRQYLSDPSDPSPATKMAAAMQAKEHVSTPQHCSLTQPMAPGASDRNINTPLLLRTTELMSTSQHCSLTPSMTPFTSDGDISTPLLLRDVIQDTQVSHNTPLTLHADEELRALLRAIPTRADFESLASRLEASHRRDIAAVRTDIIALSDRMGAGEATVTELTQRLKQVEDIQANQTKSLLTQQLHLEEIEDRSRRNNLRGAGAEINGPEPPKRCDLQSTPVHP</sequence>
<evidence type="ECO:0000313" key="3">
    <source>
        <dbReference type="Proteomes" id="UP000228934"/>
    </source>
</evidence>
<proteinExistence type="predicted"/>